<evidence type="ECO:0008006" key="4">
    <source>
        <dbReference type="Google" id="ProtNLM"/>
    </source>
</evidence>
<reference evidence="3" key="1">
    <citation type="journal article" date="2019" name="Int. J. Syst. Evol. Microbiol.">
        <title>The Global Catalogue of Microorganisms (GCM) 10K type strain sequencing project: providing services to taxonomists for standard genome sequencing and annotation.</title>
        <authorList>
            <consortium name="The Broad Institute Genomics Platform"/>
            <consortium name="The Broad Institute Genome Sequencing Center for Infectious Disease"/>
            <person name="Wu L."/>
            <person name="Ma J."/>
        </authorList>
    </citation>
    <scope>NUCLEOTIDE SEQUENCE [LARGE SCALE GENOMIC DNA]</scope>
    <source>
        <strain evidence="3">JCM 3175</strain>
    </source>
</reference>
<accession>A0ABP8SPC9</accession>
<sequence>MRVRWLRTVSRTLWLGLQHCGASYTGMILPPPPSAPDPAGRADPASLAPTSGHPERLAAHVPMSPVEERLWAELGHRREG</sequence>
<proteinExistence type="predicted"/>
<protein>
    <recommendedName>
        <fullName evidence="4">Secreted protein</fullName>
    </recommendedName>
</protein>
<dbReference type="Proteomes" id="UP001500307">
    <property type="component" value="Unassembled WGS sequence"/>
</dbReference>
<evidence type="ECO:0000256" key="1">
    <source>
        <dbReference type="SAM" id="MobiDB-lite"/>
    </source>
</evidence>
<name>A0ABP8SPC9_9ACTN</name>
<organism evidence="2 3">
    <name type="scientific">Micromonospora coerulea</name>
    <dbReference type="NCBI Taxonomy" id="47856"/>
    <lineage>
        <taxon>Bacteria</taxon>
        <taxon>Bacillati</taxon>
        <taxon>Actinomycetota</taxon>
        <taxon>Actinomycetes</taxon>
        <taxon>Micromonosporales</taxon>
        <taxon>Micromonosporaceae</taxon>
        <taxon>Micromonospora</taxon>
    </lineage>
</organism>
<keyword evidence="3" id="KW-1185">Reference proteome</keyword>
<dbReference type="Pfam" id="PF19534">
    <property type="entry name" value="DUF6059"/>
    <property type="match status" value="1"/>
</dbReference>
<evidence type="ECO:0000313" key="2">
    <source>
        <dbReference type="EMBL" id="GAA4573172.1"/>
    </source>
</evidence>
<feature type="region of interest" description="Disordered" evidence="1">
    <location>
        <begin position="28"/>
        <end position="62"/>
    </location>
</feature>
<feature type="compositionally biased region" description="Low complexity" evidence="1">
    <location>
        <begin position="37"/>
        <end position="46"/>
    </location>
</feature>
<dbReference type="InterPro" id="IPR045701">
    <property type="entry name" value="DUF6059"/>
</dbReference>
<dbReference type="EMBL" id="BAABGU010000020">
    <property type="protein sequence ID" value="GAA4573172.1"/>
    <property type="molecule type" value="Genomic_DNA"/>
</dbReference>
<evidence type="ECO:0000313" key="3">
    <source>
        <dbReference type="Proteomes" id="UP001500307"/>
    </source>
</evidence>
<comment type="caution">
    <text evidence="2">The sequence shown here is derived from an EMBL/GenBank/DDBJ whole genome shotgun (WGS) entry which is preliminary data.</text>
</comment>
<gene>
    <name evidence="2" type="ORF">GCM10023176_37600</name>
</gene>